<dbReference type="CDD" id="cd00051">
    <property type="entry name" value="EFh"/>
    <property type="match status" value="1"/>
</dbReference>
<sequence>MDNIANSIPISYTNLFRELAQLFFMSIKRFVKQNKKDNGQEEMDFSRKEEEKLCDKDIKVVVERLGMSTANGKITLVEGVIEELLEGKKASFEELKEAFYVFDKNEDGFISPGELWCVMRRLGLQEGLRLEECERMIRAFDEDGDGRISFEEFTGLMENSL</sequence>
<dbReference type="Proteomes" id="UP001327560">
    <property type="component" value="Chromosome 2"/>
</dbReference>
<dbReference type="Pfam" id="PF13499">
    <property type="entry name" value="EF-hand_7"/>
    <property type="match status" value="1"/>
</dbReference>
<dbReference type="AlphaFoldDB" id="A0AAQ3JV96"/>
<keyword evidence="6" id="KW-1185">Reference proteome</keyword>
<dbReference type="InterPro" id="IPR018247">
    <property type="entry name" value="EF_Hand_1_Ca_BS"/>
</dbReference>
<feature type="domain" description="EF-hand" evidence="4">
    <location>
        <begin position="90"/>
        <end position="125"/>
    </location>
</feature>
<dbReference type="InterPro" id="IPR011992">
    <property type="entry name" value="EF-hand-dom_pair"/>
</dbReference>
<evidence type="ECO:0000259" key="4">
    <source>
        <dbReference type="PROSITE" id="PS50222"/>
    </source>
</evidence>
<evidence type="ECO:0000313" key="6">
    <source>
        <dbReference type="Proteomes" id="UP001327560"/>
    </source>
</evidence>
<keyword evidence="3" id="KW-0106">Calcium</keyword>
<dbReference type="SMART" id="SM00054">
    <property type="entry name" value="EFh"/>
    <property type="match status" value="2"/>
</dbReference>
<dbReference type="InterPro" id="IPR039647">
    <property type="entry name" value="EF_hand_pair_protein_CML-like"/>
</dbReference>
<dbReference type="InterPro" id="IPR002048">
    <property type="entry name" value="EF_hand_dom"/>
</dbReference>
<dbReference type="PROSITE" id="PS50222">
    <property type="entry name" value="EF_HAND_2"/>
    <property type="match status" value="2"/>
</dbReference>
<feature type="domain" description="EF-hand" evidence="4">
    <location>
        <begin position="128"/>
        <end position="161"/>
    </location>
</feature>
<evidence type="ECO:0000256" key="1">
    <source>
        <dbReference type="ARBA" id="ARBA00022723"/>
    </source>
</evidence>
<dbReference type="EMBL" id="CP136891">
    <property type="protein sequence ID" value="WOK96756.1"/>
    <property type="molecule type" value="Genomic_DNA"/>
</dbReference>
<dbReference type="PANTHER" id="PTHR10891">
    <property type="entry name" value="EF-HAND CALCIUM-BINDING DOMAIN CONTAINING PROTEIN"/>
    <property type="match status" value="1"/>
</dbReference>
<dbReference type="GO" id="GO:0005509">
    <property type="term" value="F:calcium ion binding"/>
    <property type="evidence" value="ECO:0007669"/>
    <property type="project" value="InterPro"/>
</dbReference>
<protein>
    <recommendedName>
        <fullName evidence="4">EF-hand domain-containing protein</fullName>
    </recommendedName>
</protein>
<gene>
    <name evidence="5" type="ORF">Cni_G05463</name>
</gene>
<dbReference type="FunFam" id="1.10.238.10:FF:000001">
    <property type="entry name" value="Calmodulin 1"/>
    <property type="match status" value="1"/>
</dbReference>
<evidence type="ECO:0000256" key="3">
    <source>
        <dbReference type="ARBA" id="ARBA00022837"/>
    </source>
</evidence>
<keyword evidence="2" id="KW-0677">Repeat</keyword>
<reference evidence="5 6" key="1">
    <citation type="submission" date="2023-10" db="EMBL/GenBank/DDBJ databases">
        <title>Chromosome-scale genome assembly provides insights into flower coloration mechanisms of Canna indica.</title>
        <authorList>
            <person name="Li C."/>
        </authorList>
    </citation>
    <scope>NUCLEOTIDE SEQUENCE [LARGE SCALE GENOMIC DNA]</scope>
    <source>
        <tissue evidence="5">Flower</tissue>
    </source>
</reference>
<dbReference type="Gene3D" id="1.10.238.10">
    <property type="entry name" value="EF-hand"/>
    <property type="match status" value="1"/>
</dbReference>
<dbReference type="SUPFAM" id="SSF47473">
    <property type="entry name" value="EF-hand"/>
    <property type="match status" value="1"/>
</dbReference>
<keyword evidence="1" id="KW-0479">Metal-binding</keyword>
<organism evidence="5 6">
    <name type="scientific">Canna indica</name>
    <name type="common">Indian-shot</name>
    <dbReference type="NCBI Taxonomy" id="4628"/>
    <lineage>
        <taxon>Eukaryota</taxon>
        <taxon>Viridiplantae</taxon>
        <taxon>Streptophyta</taxon>
        <taxon>Embryophyta</taxon>
        <taxon>Tracheophyta</taxon>
        <taxon>Spermatophyta</taxon>
        <taxon>Magnoliopsida</taxon>
        <taxon>Liliopsida</taxon>
        <taxon>Zingiberales</taxon>
        <taxon>Cannaceae</taxon>
        <taxon>Canna</taxon>
    </lineage>
</organism>
<evidence type="ECO:0000313" key="5">
    <source>
        <dbReference type="EMBL" id="WOK96756.1"/>
    </source>
</evidence>
<proteinExistence type="predicted"/>
<evidence type="ECO:0000256" key="2">
    <source>
        <dbReference type="ARBA" id="ARBA00022737"/>
    </source>
</evidence>
<accession>A0AAQ3JV96</accession>
<dbReference type="PROSITE" id="PS00018">
    <property type="entry name" value="EF_HAND_1"/>
    <property type="match status" value="2"/>
</dbReference>
<name>A0AAQ3JV96_9LILI</name>
<dbReference type="PRINTS" id="PR01697">
    <property type="entry name" value="PARVALBUMIN"/>
</dbReference>